<feature type="transmembrane region" description="Helical" evidence="1">
    <location>
        <begin position="122"/>
        <end position="140"/>
    </location>
</feature>
<dbReference type="AlphaFoldDB" id="A0A9D1EVL0"/>
<proteinExistence type="predicted"/>
<keyword evidence="1" id="KW-1133">Transmembrane helix</keyword>
<keyword evidence="1" id="KW-0812">Transmembrane</keyword>
<organism evidence="2 3">
    <name type="scientific">Candidatus Limivivens intestinipullorum</name>
    <dbReference type="NCBI Taxonomy" id="2840858"/>
    <lineage>
        <taxon>Bacteria</taxon>
        <taxon>Bacillati</taxon>
        <taxon>Bacillota</taxon>
        <taxon>Clostridia</taxon>
        <taxon>Lachnospirales</taxon>
        <taxon>Lachnospiraceae</taxon>
        <taxon>Lachnospiraceae incertae sedis</taxon>
        <taxon>Candidatus Limivivens</taxon>
    </lineage>
</organism>
<sequence length="145" mass="16268">MNQGLTGEILIILGVLCLAGAYIARSYRHRKEPYKGRAVATVVDIVPDTPDHKGKAAGIHDYYYPVFAYYAEGRLIRKRYYKGGNPCPFRRNQQVRVYYSLKNPELFKLADPGPLKLVEKGLSYGGLILCLAGLVCYLAFASRFS</sequence>
<protein>
    <submittedName>
        <fullName evidence="2">DUF3592 domain-containing protein</fullName>
    </submittedName>
</protein>
<dbReference type="EMBL" id="DVIQ01000082">
    <property type="protein sequence ID" value="HIS32466.1"/>
    <property type="molecule type" value="Genomic_DNA"/>
</dbReference>
<dbReference type="Proteomes" id="UP000823935">
    <property type="component" value="Unassembled WGS sequence"/>
</dbReference>
<gene>
    <name evidence="2" type="ORF">IAB44_13125</name>
</gene>
<reference evidence="2" key="2">
    <citation type="journal article" date="2021" name="PeerJ">
        <title>Extensive microbial diversity within the chicken gut microbiome revealed by metagenomics and culture.</title>
        <authorList>
            <person name="Gilroy R."/>
            <person name="Ravi A."/>
            <person name="Getino M."/>
            <person name="Pursley I."/>
            <person name="Horton D.L."/>
            <person name="Alikhan N.F."/>
            <person name="Baker D."/>
            <person name="Gharbi K."/>
            <person name="Hall N."/>
            <person name="Watson M."/>
            <person name="Adriaenssens E.M."/>
            <person name="Foster-Nyarko E."/>
            <person name="Jarju S."/>
            <person name="Secka A."/>
            <person name="Antonio M."/>
            <person name="Oren A."/>
            <person name="Chaudhuri R.R."/>
            <person name="La Ragione R."/>
            <person name="Hildebrand F."/>
            <person name="Pallen M.J."/>
        </authorList>
    </citation>
    <scope>NUCLEOTIDE SEQUENCE</scope>
    <source>
        <strain evidence="2">CHK190-19873</strain>
    </source>
</reference>
<evidence type="ECO:0000313" key="3">
    <source>
        <dbReference type="Proteomes" id="UP000823935"/>
    </source>
</evidence>
<evidence type="ECO:0000256" key="1">
    <source>
        <dbReference type="SAM" id="Phobius"/>
    </source>
</evidence>
<feature type="transmembrane region" description="Helical" evidence="1">
    <location>
        <begin position="6"/>
        <end position="24"/>
    </location>
</feature>
<comment type="caution">
    <text evidence="2">The sequence shown here is derived from an EMBL/GenBank/DDBJ whole genome shotgun (WGS) entry which is preliminary data.</text>
</comment>
<evidence type="ECO:0000313" key="2">
    <source>
        <dbReference type="EMBL" id="HIS32466.1"/>
    </source>
</evidence>
<name>A0A9D1EVL0_9FIRM</name>
<accession>A0A9D1EVL0</accession>
<keyword evidence="1" id="KW-0472">Membrane</keyword>
<reference evidence="2" key="1">
    <citation type="submission" date="2020-10" db="EMBL/GenBank/DDBJ databases">
        <authorList>
            <person name="Gilroy R."/>
        </authorList>
    </citation>
    <scope>NUCLEOTIDE SEQUENCE</scope>
    <source>
        <strain evidence="2">CHK190-19873</strain>
    </source>
</reference>